<dbReference type="OrthoDB" id="20872at2759"/>
<evidence type="ECO:0000313" key="2">
    <source>
        <dbReference type="Proteomes" id="UP000242913"/>
    </source>
</evidence>
<reference evidence="1 2" key="1">
    <citation type="submission" date="2015-12" db="EMBL/GenBank/DDBJ databases">
        <title>Draft genome of the nematode, Onchocerca flexuosa.</title>
        <authorList>
            <person name="Mitreva M."/>
        </authorList>
    </citation>
    <scope>NUCLEOTIDE SEQUENCE [LARGE SCALE GENOMIC DNA]</scope>
    <source>
        <strain evidence="1">Red Deer</strain>
    </source>
</reference>
<dbReference type="Proteomes" id="UP000242913">
    <property type="component" value="Unassembled WGS sequence"/>
</dbReference>
<organism evidence="1 2">
    <name type="scientific">Onchocerca flexuosa</name>
    <dbReference type="NCBI Taxonomy" id="387005"/>
    <lineage>
        <taxon>Eukaryota</taxon>
        <taxon>Metazoa</taxon>
        <taxon>Ecdysozoa</taxon>
        <taxon>Nematoda</taxon>
        <taxon>Chromadorea</taxon>
        <taxon>Rhabditida</taxon>
        <taxon>Spirurina</taxon>
        <taxon>Spiruromorpha</taxon>
        <taxon>Filarioidea</taxon>
        <taxon>Onchocercidae</taxon>
        <taxon>Onchocerca</taxon>
    </lineage>
</organism>
<proteinExistence type="predicted"/>
<name>A0A238BTM0_9BILA</name>
<accession>A0A238BTM0</accession>
<evidence type="ECO:0000313" key="1">
    <source>
        <dbReference type="EMBL" id="OZC08030.1"/>
    </source>
</evidence>
<sequence length="120" mass="13134">MENSLCYLRHDLNTVDIVKESVIGEDNQITANAHTHDFSESLTKGLHDSTGLHLIHATEPILSRSPEMEGTDGDLDALIRKAQHEPITTAMADPSLDLSLPDNVAITKTTVQPSKLLHKT</sequence>
<dbReference type="AlphaFoldDB" id="A0A238BTM0"/>
<keyword evidence="2" id="KW-1185">Reference proteome</keyword>
<protein>
    <submittedName>
        <fullName evidence="1">Uncharacterized protein</fullName>
    </submittedName>
</protein>
<dbReference type="EMBL" id="KZ270016">
    <property type="protein sequence ID" value="OZC08030.1"/>
    <property type="molecule type" value="Genomic_DNA"/>
</dbReference>
<gene>
    <name evidence="1" type="ORF">X798_04922</name>
</gene>